<feature type="transmembrane region" description="Helical" evidence="5">
    <location>
        <begin position="65"/>
        <end position="83"/>
    </location>
</feature>
<evidence type="ECO:0000313" key="7">
    <source>
        <dbReference type="EMBL" id="QGX97886.1"/>
    </source>
</evidence>
<dbReference type="OrthoDB" id="321830at2"/>
<keyword evidence="2 5" id="KW-0812">Transmembrane</keyword>
<feature type="transmembrane region" description="Helical" evidence="5">
    <location>
        <begin position="144"/>
        <end position="163"/>
    </location>
</feature>
<dbReference type="Pfam" id="PF00892">
    <property type="entry name" value="EamA"/>
    <property type="match status" value="1"/>
</dbReference>
<evidence type="ECO:0000256" key="3">
    <source>
        <dbReference type="ARBA" id="ARBA00022989"/>
    </source>
</evidence>
<feature type="transmembrane region" description="Helical" evidence="5">
    <location>
        <begin position="264"/>
        <end position="281"/>
    </location>
</feature>
<feature type="transmembrane region" description="Helical" evidence="5">
    <location>
        <begin position="89"/>
        <end position="111"/>
    </location>
</feature>
<dbReference type="AlphaFoldDB" id="A0A6I6IRJ9"/>
<dbReference type="KEGG" id="rom:EI983_06185"/>
<feature type="domain" description="EamA" evidence="6">
    <location>
        <begin position="149"/>
        <end position="281"/>
    </location>
</feature>
<feature type="transmembrane region" description="Helical" evidence="5">
    <location>
        <begin position="238"/>
        <end position="258"/>
    </location>
</feature>
<evidence type="ECO:0000256" key="2">
    <source>
        <dbReference type="ARBA" id="ARBA00022692"/>
    </source>
</evidence>
<keyword evidence="3 5" id="KW-1133">Transmembrane helix</keyword>
<sequence length="293" mass="30019">MRLLGVTCLVMLAFAGNGLLTRAGVTVGGLMPMEFAVVRLFSGALTLALLCLVLRGALRLGGGRGRLVGVVALLIYLIGYSLAYTDIDAGIGALIVFGMVQITMFAGGLVVREAMPVNRWVGAGLAFAGLIWLLWPAGAVAVSLWHGALMAVAGIGWGLYSLAGRQERDALQGTAGNFILAALGVLAVVLMLGGGGFLRDVAGAEPLGLWLALGSGVVTSAMGYALWYTVLPRLPGTVAATAQLTVPVITMAGGMIWLGEALTLRFGLASVLVLGGVALSVRPQRGRSRSSGS</sequence>
<keyword evidence="8" id="KW-1185">Reference proteome</keyword>
<gene>
    <name evidence="7" type="ORF">EI983_06185</name>
</gene>
<dbReference type="InterPro" id="IPR037185">
    <property type="entry name" value="EmrE-like"/>
</dbReference>
<reference evidence="8" key="1">
    <citation type="submission" date="2018-12" db="EMBL/GenBank/DDBJ databases">
        <title>Complete genome sequence of Roseovarius sp. MME-070.</title>
        <authorList>
            <person name="Nam Y.-D."/>
            <person name="Kang J."/>
            <person name="Chung W.-H."/>
            <person name="Park Y.S."/>
        </authorList>
    </citation>
    <scope>NUCLEOTIDE SEQUENCE [LARGE SCALE GENOMIC DNA]</scope>
    <source>
        <strain evidence="8">MME-070</strain>
    </source>
</reference>
<dbReference type="PANTHER" id="PTHR32322:SF9">
    <property type="entry name" value="AMINO-ACID METABOLITE EFFLUX PUMP-RELATED"/>
    <property type="match status" value="1"/>
</dbReference>
<feature type="transmembrane region" description="Helical" evidence="5">
    <location>
        <begin position="38"/>
        <end position="58"/>
    </location>
</feature>
<evidence type="ECO:0000259" key="6">
    <source>
        <dbReference type="Pfam" id="PF00892"/>
    </source>
</evidence>
<comment type="subcellular location">
    <subcellularLocation>
        <location evidence="1">Membrane</location>
        <topology evidence="1">Multi-pass membrane protein</topology>
    </subcellularLocation>
</comment>
<evidence type="ECO:0000313" key="8">
    <source>
        <dbReference type="Proteomes" id="UP000428330"/>
    </source>
</evidence>
<evidence type="ECO:0000256" key="1">
    <source>
        <dbReference type="ARBA" id="ARBA00004141"/>
    </source>
</evidence>
<name>A0A6I6IRJ9_9RHOB</name>
<dbReference type="SUPFAM" id="SSF103481">
    <property type="entry name" value="Multidrug resistance efflux transporter EmrE"/>
    <property type="match status" value="2"/>
</dbReference>
<feature type="transmembrane region" description="Helical" evidence="5">
    <location>
        <begin position="120"/>
        <end position="138"/>
    </location>
</feature>
<dbReference type="EMBL" id="CP034348">
    <property type="protein sequence ID" value="QGX97886.1"/>
    <property type="molecule type" value="Genomic_DNA"/>
</dbReference>
<dbReference type="RefSeq" id="WP_157706521.1">
    <property type="nucleotide sequence ID" value="NZ_CP034348.1"/>
</dbReference>
<feature type="transmembrane region" description="Helical" evidence="5">
    <location>
        <begin position="175"/>
        <end position="197"/>
    </location>
</feature>
<dbReference type="PANTHER" id="PTHR32322">
    <property type="entry name" value="INNER MEMBRANE TRANSPORTER"/>
    <property type="match status" value="1"/>
</dbReference>
<accession>A0A6I6IRJ9</accession>
<dbReference type="Proteomes" id="UP000428330">
    <property type="component" value="Chromosome"/>
</dbReference>
<evidence type="ECO:0000256" key="5">
    <source>
        <dbReference type="SAM" id="Phobius"/>
    </source>
</evidence>
<protein>
    <submittedName>
        <fullName evidence="7">DMT family transporter</fullName>
    </submittedName>
</protein>
<evidence type="ECO:0000256" key="4">
    <source>
        <dbReference type="ARBA" id="ARBA00023136"/>
    </source>
</evidence>
<organism evidence="7 8">
    <name type="scientific">Roseovarius faecimaris</name>
    <dbReference type="NCBI Taxonomy" id="2494550"/>
    <lineage>
        <taxon>Bacteria</taxon>
        <taxon>Pseudomonadati</taxon>
        <taxon>Pseudomonadota</taxon>
        <taxon>Alphaproteobacteria</taxon>
        <taxon>Rhodobacterales</taxon>
        <taxon>Roseobacteraceae</taxon>
        <taxon>Roseovarius</taxon>
    </lineage>
</organism>
<keyword evidence="4 5" id="KW-0472">Membrane</keyword>
<dbReference type="InterPro" id="IPR050638">
    <property type="entry name" value="AA-Vitamin_Transporters"/>
</dbReference>
<dbReference type="InterPro" id="IPR000620">
    <property type="entry name" value="EamA_dom"/>
</dbReference>
<feature type="transmembrane region" description="Helical" evidence="5">
    <location>
        <begin position="209"/>
        <end position="231"/>
    </location>
</feature>
<proteinExistence type="predicted"/>
<dbReference type="GO" id="GO:0016020">
    <property type="term" value="C:membrane"/>
    <property type="evidence" value="ECO:0007669"/>
    <property type="project" value="UniProtKB-SubCell"/>
</dbReference>